<evidence type="ECO:0000256" key="4">
    <source>
        <dbReference type="ARBA" id="ARBA00023014"/>
    </source>
</evidence>
<dbReference type="RefSeq" id="WP_052605068.1">
    <property type="nucleotide sequence ID" value="NZ_JXYS01000029.1"/>
</dbReference>
<dbReference type="PANTHER" id="PTHR21496">
    <property type="entry name" value="FERREDOXIN-RELATED"/>
    <property type="match status" value="1"/>
</dbReference>
<evidence type="ECO:0000256" key="3">
    <source>
        <dbReference type="ARBA" id="ARBA00023004"/>
    </source>
</evidence>
<dbReference type="Proteomes" id="UP000032360">
    <property type="component" value="Unassembled WGS sequence"/>
</dbReference>
<dbReference type="PANTHER" id="PTHR21496:SF23">
    <property type="entry name" value="3-PHENYLPROPIONATE_CINNAMIC ACID DIOXYGENASE FERREDOXIN SUBUNIT"/>
    <property type="match status" value="1"/>
</dbReference>
<evidence type="ECO:0000259" key="5">
    <source>
        <dbReference type="PROSITE" id="PS51296"/>
    </source>
</evidence>
<keyword evidence="1" id="KW-0001">2Fe-2S</keyword>
<dbReference type="Pfam" id="PF00355">
    <property type="entry name" value="Rieske"/>
    <property type="match status" value="1"/>
</dbReference>
<dbReference type="AlphaFoldDB" id="A0A0D8HL93"/>
<dbReference type="CDD" id="cd03528">
    <property type="entry name" value="Rieske_RO_ferredoxin"/>
    <property type="match status" value="1"/>
</dbReference>
<keyword evidence="6" id="KW-0223">Dioxygenase</keyword>
<feature type="domain" description="Rieske" evidence="5">
    <location>
        <begin position="5"/>
        <end position="102"/>
    </location>
</feature>
<dbReference type="GO" id="GO:0016705">
    <property type="term" value="F:oxidoreductase activity, acting on paired donors, with incorporation or reduction of molecular oxygen"/>
    <property type="evidence" value="ECO:0007669"/>
    <property type="project" value="UniProtKB-ARBA"/>
</dbReference>
<comment type="caution">
    <text evidence="6">The sequence shown here is derived from an EMBL/GenBank/DDBJ whole genome shotgun (WGS) entry which is preliminary data.</text>
</comment>
<dbReference type="OrthoDB" id="147178at2"/>
<name>A0A0D8HL93_9ACTN</name>
<accession>A0A0D8HL93</accession>
<dbReference type="GO" id="GO:0051537">
    <property type="term" value="F:2 iron, 2 sulfur cluster binding"/>
    <property type="evidence" value="ECO:0007669"/>
    <property type="project" value="UniProtKB-KW"/>
</dbReference>
<keyword evidence="3" id="KW-0408">Iron</keyword>
<dbReference type="InterPro" id="IPR017941">
    <property type="entry name" value="Rieske_2Fe-2S"/>
</dbReference>
<dbReference type="STRING" id="1280514.AXFE_13230"/>
<keyword evidence="4" id="KW-0411">Iron-sulfur</keyword>
<dbReference type="GO" id="GO:0046872">
    <property type="term" value="F:metal ion binding"/>
    <property type="evidence" value="ECO:0007669"/>
    <property type="project" value="UniProtKB-KW"/>
</dbReference>
<keyword evidence="7" id="KW-1185">Reference proteome</keyword>
<dbReference type="InterPro" id="IPR036922">
    <property type="entry name" value="Rieske_2Fe-2S_sf"/>
</dbReference>
<evidence type="ECO:0000256" key="2">
    <source>
        <dbReference type="ARBA" id="ARBA00022723"/>
    </source>
</evidence>
<keyword evidence="2" id="KW-0479">Metal-binding</keyword>
<dbReference type="EMBL" id="JXYS01000029">
    <property type="protein sequence ID" value="KJF17826.1"/>
    <property type="molecule type" value="Genomic_DNA"/>
</dbReference>
<dbReference type="Gene3D" id="2.102.10.10">
    <property type="entry name" value="Rieske [2Fe-2S] iron-sulphur domain"/>
    <property type="match status" value="1"/>
</dbReference>
<evidence type="ECO:0000256" key="1">
    <source>
        <dbReference type="ARBA" id="ARBA00022714"/>
    </source>
</evidence>
<proteinExistence type="predicted"/>
<sequence>MHDSIALGTVEEFEVGKARSVEVGGHRIAIVRIGDDFYAIGDKCSHADYALSEGEVYSQEKELECWKHGSTFSLVTGKPTTLPATRAVPVYDVHVEDGKLWVTIK</sequence>
<organism evidence="6 7">
    <name type="scientific">Acidithrix ferrooxidans</name>
    <dbReference type="NCBI Taxonomy" id="1280514"/>
    <lineage>
        <taxon>Bacteria</taxon>
        <taxon>Bacillati</taxon>
        <taxon>Actinomycetota</taxon>
        <taxon>Acidimicrobiia</taxon>
        <taxon>Acidimicrobiales</taxon>
        <taxon>Acidimicrobiaceae</taxon>
        <taxon>Acidithrix</taxon>
    </lineage>
</organism>
<dbReference type="GO" id="GO:0051213">
    <property type="term" value="F:dioxygenase activity"/>
    <property type="evidence" value="ECO:0007669"/>
    <property type="project" value="UniProtKB-KW"/>
</dbReference>
<protein>
    <submittedName>
        <fullName evidence="6">3-phenylpropionate/cinnamic acid dioxygenase ferredoxin subunit</fullName>
    </submittedName>
</protein>
<dbReference type="SUPFAM" id="SSF50022">
    <property type="entry name" value="ISP domain"/>
    <property type="match status" value="1"/>
</dbReference>
<reference evidence="6 7" key="1">
    <citation type="submission" date="2015-01" db="EMBL/GenBank/DDBJ databases">
        <title>Draft genome of the acidophilic iron oxidizer Acidithrix ferrooxidans strain Py-F3.</title>
        <authorList>
            <person name="Poehlein A."/>
            <person name="Eisen S."/>
            <person name="Schloemann M."/>
            <person name="Johnson B.D."/>
            <person name="Daniel R."/>
            <person name="Muehling M."/>
        </authorList>
    </citation>
    <scope>NUCLEOTIDE SEQUENCE [LARGE SCALE GENOMIC DNA]</scope>
    <source>
        <strain evidence="6 7">Py-F3</strain>
    </source>
</reference>
<evidence type="ECO:0000313" key="7">
    <source>
        <dbReference type="Proteomes" id="UP000032360"/>
    </source>
</evidence>
<dbReference type="GO" id="GO:0004497">
    <property type="term" value="F:monooxygenase activity"/>
    <property type="evidence" value="ECO:0007669"/>
    <property type="project" value="UniProtKB-ARBA"/>
</dbReference>
<evidence type="ECO:0000313" key="6">
    <source>
        <dbReference type="EMBL" id="KJF17826.1"/>
    </source>
</evidence>
<keyword evidence="6" id="KW-0560">Oxidoreductase</keyword>
<dbReference type="PROSITE" id="PS51296">
    <property type="entry name" value="RIESKE"/>
    <property type="match status" value="1"/>
</dbReference>
<gene>
    <name evidence="6" type="primary">hcaC</name>
    <name evidence="6" type="ORF">AXFE_13230</name>
</gene>